<gene>
    <name evidence="2" type="ORF">SAMN05421799_1234</name>
</gene>
<feature type="transmembrane region" description="Helical" evidence="1">
    <location>
        <begin position="17"/>
        <end position="37"/>
    </location>
</feature>
<evidence type="ECO:0000256" key="1">
    <source>
        <dbReference type="SAM" id="Phobius"/>
    </source>
</evidence>
<organism evidence="2 3">
    <name type="scientific">Alicyclobacillus vulcanalis</name>
    <dbReference type="NCBI Taxonomy" id="252246"/>
    <lineage>
        <taxon>Bacteria</taxon>
        <taxon>Bacillati</taxon>
        <taxon>Bacillota</taxon>
        <taxon>Bacilli</taxon>
        <taxon>Bacillales</taxon>
        <taxon>Alicyclobacillaceae</taxon>
        <taxon>Alicyclobacillus</taxon>
    </lineage>
</organism>
<sequence>MDGGSSALMWSLSRCPIYLTINTTCLALSGFALYSAMARFRSSVSVKPSTPRRGAGETG</sequence>
<dbReference type="EMBL" id="FTOO01000023">
    <property type="protein sequence ID" value="SIT15029.1"/>
    <property type="molecule type" value="Genomic_DNA"/>
</dbReference>
<evidence type="ECO:0000313" key="3">
    <source>
        <dbReference type="Proteomes" id="UP000186156"/>
    </source>
</evidence>
<dbReference type="Proteomes" id="UP000186156">
    <property type="component" value="Unassembled WGS sequence"/>
</dbReference>
<reference evidence="3" key="1">
    <citation type="submission" date="2017-01" db="EMBL/GenBank/DDBJ databases">
        <authorList>
            <person name="Varghese N."/>
            <person name="Submissions S."/>
        </authorList>
    </citation>
    <scope>NUCLEOTIDE SEQUENCE [LARGE SCALE GENOMIC DNA]</scope>
    <source>
        <strain evidence="3">DSM 16176</strain>
    </source>
</reference>
<keyword evidence="1" id="KW-1133">Transmembrane helix</keyword>
<keyword evidence="1" id="KW-0812">Transmembrane</keyword>
<proteinExistence type="predicted"/>
<evidence type="ECO:0000313" key="2">
    <source>
        <dbReference type="EMBL" id="SIT15029.1"/>
    </source>
</evidence>
<keyword evidence="3" id="KW-1185">Reference proteome</keyword>
<keyword evidence="1" id="KW-0472">Membrane</keyword>
<dbReference type="STRING" id="252246.SAMN05421799_1234"/>
<dbReference type="AlphaFoldDB" id="A0A1N7PX61"/>
<protein>
    <submittedName>
        <fullName evidence="2">Uncharacterized protein</fullName>
    </submittedName>
</protein>
<name>A0A1N7PX61_9BACL</name>
<accession>A0A1N7PX61</accession>